<evidence type="ECO:0000313" key="2">
    <source>
        <dbReference type="EMBL" id="MEJ6009797.1"/>
    </source>
</evidence>
<comment type="caution">
    <text evidence="2">The sequence shown here is derived from an EMBL/GenBank/DDBJ whole genome shotgun (WGS) entry which is preliminary data.</text>
</comment>
<dbReference type="Gene3D" id="3.90.230.10">
    <property type="entry name" value="Creatinase/methionine aminopeptidase superfamily"/>
    <property type="match status" value="1"/>
</dbReference>
<name>A0ABU8S752_9SPHN</name>
<dbReference type="PANTHER" id="PTHR46112">
    <property type="entry name" value="AMINOPEPTIDASE"/>
    <property type="match status" value="1"/>
</dbReference>
<dbReference type="RefSeq" id="WP_339966085.1">
    <property type="nucleotide sequence ID" value="NZ_JBBHJY010000003.1"/>
</dbReference>
<dbReference type="SUPFAM" id="SSF55920">
    <property type="entry name" value="Creatinase/aminopeptidase"/>
    <property type="match status" value="1"/>
</dbReference>
<accession>A0ABU8S752</accession>
<sequence>MTGLLSTDEALYAALEREGPMNLARAAEVMERHGLDGLVLGQPVNVFHALGHWPAIARTRIGQPPGVFALLTRERLGEWGLVTSRFLYYYTWADGRQRGDVQPWLYGELGDAGDLEPGNPFPMCPDSGEVALSALERHRADALAMVDPGRGDFRDVGAALVNAMKGMGLWRGRVGFDDPVIAAVMARHEYPGAAVPADNIVREIRLIKSPLEQALMARAAEANAQAVIAAAQTARAGARHCELQALFRAEAAKRGNTSVFLNVDRVSSDLSRAELADGQTLFLDGVSHFLHYHGDFARTLFIGDPPKSARRAAEASGLAWRAIREKLKPGLRYSEIVEIGQKAVRCAGFETQIGFGPHSVGLAHTDEPGEDHGGFWRKPDLVLEAGMVLSVDCPVLDTGIGGSAHCEDLMLITQDGAQCIHSEHETVIVI</sequence>
<protein>
    <submittedName>
        <fullName evidence="2">M24 family metallopeptidase</fullName>
    </submittedName>
</protein>
<dbReference type="EMBL" id="JBBHJY010000003">
    <property type="protein sequence ID" value="MEJ6009797.1"/>
    <property type="molecule type" value="Genomic_DNA"/>
</dbReference>
<evidence type="ECO:0000259" key="1">
    <source>
        <dbReference type="Pfam" id="PF00557"/>
    </source>
</evidence>
<feature type="domain" description="Peptidase M24" evidence="1">
    <location>
        <begin position="215"/>
        <end position="414"/>
    </location>
</feature>
<dbReference type="Pfam" id="PF00557">
    <property type="entry name" value="Peptidase_M24"/>
    <property type="match status" value="1"/>
</dbReference>
<dbReference type="InterPro" id="IPR036005">
    <property type="entry name" value="Creatinase/aminopeptidase-like"/>
</dbReference>
<gene>
    <name evidence="2" type="ORF">WG900_07685</name>
</gene>
<proteinExistence type="predicted"/>
<dbReference type="CDD" id="cd01066">
    <property type="entry name" value="APP_MetAP"/>
    <property type="match status" value="1"/>
</dbReference>
<dbReference type="InterPro" id="IPR050659">
    <property type="entry name" value="Peptidase_M24B"/>
</dbReference>
<evidence type="ECO:0000313" key="3">
    <source>
        <dbReference type="Proteomes" id="UP001379235"/>
    </source>
</evidence>
<dbReference type="InterPro" id="IPR000994">
    <property type="entry name" value="Pept_M24"/>
</dbReference>
<keyword evidence="3" id="KW-1185">Reference proteome</keyword>
<organism evidence="2 3">
    <name type="scientific">Novosphingobium aquae</name>
    <dbReference type="NCBI Taxonomy" id="3133435"/>
    <lineage>
        <taxon>Bacteria</taxon>
        <taxon>Pseudomonadati</taxon>
        <taxon>Pseudomonadota</taxon>
        <taxon>Alphaproteobacteria</taxon>
        <taxon>Sphingomonadales</taxon>
        <taxon>Sphingomonadaceae</taxon>
        <taxon>Novosphingobium</taxon>
    </lineage>
</organism>
<dbReference type="PANTHER" id="PTHR46112:SF8">
    <property type="entry name" value="CYTOPLASMIC PEPTIDASE PEPQ-RELATED"/>
    <property type="match status" value="1"/>
</dbReference>
<reference evidence="2 3" key="1">
    <citation type="submission" date="2024-03" db="EMBL/GenBank/DDBJ databases">
        <authorList>
            <person name="Jo J.-H."/>
        </authorList>
    </citation>
    <scope>NUCLEOTIDE SEQUENCE [LARGE SCALE GENOMIC DNA]</scope>
    <source>
        <strain evidence="2 3">AS3R-12</strain>
    </source>
</reference>
<dbReference type="Proteomes" id="UP001379235">
    <property type="component" value="Unassembled WGS sequence"/>
</dbReference>